<evidence type="ECO:0000256" key="6">
    <source>
        <dbReference type="ARBA" id="ARBA00023015"/>
    </source>
</evidence>
<sequence>MVSVSKKEALTYGSDSLKSSASVIDTDFDSAALPCMDHAFPFVEGEKNTGSSSEPQDAVDSLDSTSVDDWGLLTHYLASAMGHEECFSGGQTPSLPDFSARIIRDFSPTLEEIEEFLMEKMEQVRDGSLDPGDQSEFSPPPEPISPNTPNSPEANSTLAMSTSPNASTKGTIYPVLIGSPLVLQLRPLAHLSPRPESQNSSDQQAAHLVLDNDGGQTLSPSPMSPATPVNPPSEMCHGNQKYVKIAPSPAAVRTVGIASIILIKATPAQVTGVAPEGLRVHKCSHPGCEKAYTKSSHLKAHFRRHTGEKPYVCAWPDCSWRFSRSDELSRHRRSHSGLKPYKCLLCDKTFARSDHLSKHTKVHRRHRNGRVSRASC</sequence>
<gene>
    <name evidence="13" type="ORF">MATL_G00106630</name>
</gene>
<keyword evidence="9" id="KW-0539">Nucleus</keyword>
<evidence type="ECO:0000256" key="9">
    <source>
        <dbReference type="ARBA" id="ARBA00023242"/>
    </source>
</evidence>
<keyword evidence="14" id="KW-1185">Reference proteome</keyword>
<dbReference type="InterPro" id="IPR036236">
    <property type="entry name" value="Znf_C2H2_sf"/>
</dbReference>
<keyword evidence="7" id="KW-0238">DNA-binding</keyword>
<dbReference type="PROSITE" id="PS50157">
    <property type="entry name" value="ZINC_FINGER_C2H2_2"/>
    <property type="match status" value="3"/>
</dbReference>
<feature type="compositionally biased region" description="Polar residues" evidence="11">
    <location>
        <begin position="154"/>
        <end position="165"/>
    </location>
</feature>
<keyword evidence="2" id="KW-0479">Metal-binding</keyword>
<dbReference type="OrthoDB" id="6365676at2759"/>
<comment type="subcellular location">
    <subcellularLocation>
        <location evidence="1">Nucleus</location>
    </subcellularLocation>
</comment>
<dbReference type="FunFam" id="3.30.160.60:FF:002639">
    <property type="entry name" value="Kruppel-Like Factor (Zinc finger protein)"/>
    <property type="match status" value="1"/>
</dbReference>
<evidence type="ECO:0000256" key="7">
    <source>
        <dbReference type="ARBA" id="ARBA00023125"/>
    </source>
</evidence>
<dbReference type="Pfam" id="PF00096">
    <property type="entry name" value="zf-C2H2"/>
    <property type="match status" value="2"/>
</dbReference>
<evidence type="ECO:0000256" key="5">
    <source>
        <dbReference type="ARBA" id="ARBA00022833"/>
    </source>
</evidence>
<feature type="domain" description="C2H2-type" evidence="12">
    <location>
        <begin position="341"/>
        <end position="368"/>
    </location>
</feature>
<dbReference type="InterPro" id="IPR013087">
    <property type="entry name" value="Znf_C2H2_type"/>
</dbReference>
<protein>
    <recommendedName>
        <fullName evidence="12">C2H2-type domain-containing protein</fullName>
    </recommendedName>
</protein>
<name>A0A9D3Q113_MEGAT</name>
<evidence type="ECO:0000259" key="12">
    <source>
        <dbReference type="PROSITE" id="PS50157"/>
    </source>
</evidence>
<keyword evidence="6" id="KW-0805">Transcription regulation</keyword>
<dbReference type="SUPFAM" id="SSF57667">
    <property type="entry name" value="beta-beta-alpha zinc fingers"/>
    <property type="match status" value="2"/>
</dbReference>
<dbReference type="GO" id="GO:0005634">
    <property type="term" value="C:nucleus"/>
    <property type="evidence" value="ECO:0007669"/>
    <property type="project" value="UniProtKB-SubCell"/>
</dbReference>
<feature type="compositionally biased region" description="Basic residues" evidence="11">
    <location>
        <begin position="358"/>
        <end position="370"/>
    </location>
</feature>
<dbReference type="PANTHER" id="PTHR23235:SF141">
    <property type="entry name" value="KRUEPPEL-LIKE FACTOR 15"/>
    <property type="match status" value="1"/>
</dbReference>
<comment type="caution">
    <text evidence="13">The sequence shown here is derived from an EMBL/GenBank/DDBJ whole genome shotgun (WGS) entry which is preliminary data.</text>
</comment>
<keyword evidence="4 10" id="KW-0863">Zinc-finger</keyword>
<dbReference type="PANTHER" id="PTHR23235">
    <property type="entry name" value="KRUEPPEL-LIKE TRANSCRIPTION FACTOR"/>
    <property type="match status" value="1"/>
</dbReference>
<dbReference type="AlphaFoldDB" id="A0A9D3Q113"/>
<keyword evidence="8" id="KW-0804">Transcription</keyword>
<dbReference type="FunFam" id="3.30.160.60:FF:000624">
    <property type="entry name" value="zinc finger protein 697"/>
    <property type="match status" value="1"/>
</dbReference>
<evidence type="ECO:0000313" key="13">
    <source>
        <dbReference type="EMBL" id="KAG7472225.1"/>
    </source>
</evidence>
<dbReference type="Proteomes" id="UP001046870">
    <property type="component" value="Chromosome 8"/>
</dbReference>
<feature type="domain" description="C2H2-type" evidence="12">
    <location>
        <begin position="311"/>
        <end position="340"/>
    </location>
</feature>
<evidence type="ECO:0000256" key="2">
    <source>
        <dbReference type="ARBA" id="ARBA00022723"/>
    </source>
</evidence>
<organism evidence="13 14">
    <name type="scientific">Megalops atlanticus</name>
    <name type="common">Tarpon</name>
    <name type="synonym">Clupea gigantea</name>
    <dbReference type="NCBI Taxonomy" id="7932"/>
    <lineage>
        <taxon>Eukaryota</taxon>
        <taxon>Metazoa</taxon>
        <taxon>Chordata</taxon>
        <taxon>Craniata</taxon>
        <taxon>Vertebrata</taxon>
        <taxon>Euteleostomi</taxon>
        <taxon>Actinopterygii</taxon>
        <taxon>Neopterygii</taxon>
        <taxon>Teleostei</taxon>
        <taxon>Elopiformes</taxon>
        <taxon>Megalopidae</taxon>
        <taxon>Megalops</taxon>
    </lineage>
</organism>
<evidence type="ECO:0000256" key="8">
    <source>
        <dbReference type="ARBA" id="ARBA00023163"/>
    </source>
</evidence>
<dbReference type="SMART" id="SM00355">
    <property type="entry name" value="ZnF_C2H2"/>
    <property type="match status" value="3"/>
</dbReference>
<dbReference type="GO" id="GO:0000981">
    <property type="term" value="F:DNA-binding transcription factor activity, RNA polymerase II-specific"/>
    <property type="evidence" value="ECO:0007669"/>
    <property type="project" value="TreeGrafter"/>
</dbReference>
<evidence type="ECO:0000256" key="1">
    <source>
        <dbReference type="ARBA" id="ARBA00004123"/>
    </source>
</evidence>
<dbReference type="PROSITE" id="PS00028">
    <property type="entry name" value="ZINC_FINGER_C2H2_1"/>
    <property type="match status" value="3"/>
</dbReference>
<accession>A0A9D3Q113</accession>
<dbReference type="EMBL" id="JAFDVH010000008">
    <property type="protein sequence ID" value="KAG7472225.1"/>
    <property type="molecule type" value="Genomic_DNA"/>
</dbReference>
<feature type="region of interest" description="Disordered" evidence="11">
    <location>
        <begin position="124"/>
        <end position="165"/>
    </location>
</feature>
<feature type="region of interest" description="Disordered" evidence="11">
    <location>
        <begin position="357"/>
        <end position="376"/>
    </location>
</feature>
<keyword evidence="3" id="KW-0677">Repeat</keyword>
<proteinExistence type="predicted"/>
<dbReference type="GO" id="GO:0000978">
    <property type="term" value="F:RNA polymerase II cis-regulatory region sequence-specific DNA binding"/>
    <property type="evidence" value="ECO:0007669"/>
    <property type="project" value="TreeGrafter"/>
</dbReference>
<evidence type="ECO:0000256" key="11">
    <source>
        <dbReference type="SAM" id="MobiDB-lite"/>
    </source>
</evidence>
<dbReference type="Gene3D" id="3.30.160.60">
    <property type="entry name" value="Classic Zinc Finger"/>
    <property type="match status" value="3"/>
</dbReference>
<reference evidence="13" key="1">
    <citation type="submission" date="2021-01" db="EMBL/GenBank/DDBJ databases">
        <authorList>
            <person name="Zahm M."/>
            <person name="Roques C."/>
            <person name="Cabau C."/>
            <person name="Klopp C."/>
            <person name="Donnadieu C."/>
            <person name="Jouanno E."/>
            <person name="Lampietro C."/>
            <person name="Louis A."/>
            <person name="Herpin A."/>
            <person name="Echchiki A."/>
            <person name="Berthelot C."/>
            <person name="Parey E."/>
            <person name="Roest-Crollius H."/>
            <person name="Braasch I."/>
            <person name="Postlethwait J."/>
            <person name="Bobe J."/>
            <person name="Montfort J."/>
            <person name="Bouchez O."/>
            <person name="Begum T."/>
            <person name="Mejri S."/>
            <person name="Adams A."/>
            <person name="Chen W.-J."/>
            <person name="Guiguen Y."/>
        </authorList>
    </citation>
    <scope>NUCLEOTIDE SEQUENCE</scope>
    <source>
        <strain evidence="13">YG-15Mar2019-1</strain>
        <tissue evidence="13">Brain</tissue>
    </source>
</reference>
<dbReference type="FunFam" id="3.30.160.60:FF:000018">
    <property type="entry name" value="Krueppel-like factor 15"/>
    <property type="match status" value="1"/>
</dbReference>
<keyword evidence="5" id="KW-0862">Zinc</keyword>
<evidence type="ECO:0000313" key="14">
    <source>
        <dbReference type="Proteomes" id="UP001046870"/>
    </source>
</evidence>
<evidence type="ECO:0000256" key="3">
    <source>
        <dbReference type="ARBA" id="ARBA00022737"/>
    </source>
</evidence>
<evidence type="ECO:0000256" key="10">
    <source>
        <dbReference type="PROSITE-ProRule" id="PRU00042"/>
    </source>
</evidence>
<evidence type="ECO:0000256" key="4">
    <source>
        <dbReference type="ARBA" id="ARBA00022771"/>
    </source>
</evidence>
<feature type="domain" description="C2H2-type" evidence="12">
    <location>
        <begin position="281"/>
        <end position="310"/>
    </location>
</feature>
<dbReference type="GO" id="GO:0008270">
    <property type="term" value="F:zinc ion binding"/>
    <property type="evidence" value="ECO:0007669"/>
    <property type="project" value="UniProtKB-KW"/>
</dbReference>